<proteinExistence type="predicted"/>
<protein>
    <submittedName>
        <fullName evidence="2">HMG box domain-containing protein</fullName>
    </submittedName>
</protein>
<name>A0AC34F3G1_9BILA</name>
<accession>A0AC34F3G1</accession>
<evidence type="ECO:0000313" key="2">
    <source>
        <dbReference type="WBParaSite" id="ES5_v2.g11565.t1"/>
    </source>
</evidence>
<reference evidence="2" key="1">
    <citation type="submission" date="2022-11" db="UniProtKB">
        <authorList>
            <consortium name="WormBaseParasite"/>
        </authorList>
    </citation>
    <scope>IDENTIFICATION</scope>
</reference>
<dbReference type="Proteomes" id="UP000887579">
    <property type="component" value="Unplaced"/>
</dbReference>
<sequence length="411" mass="45899">MADEGLDEVKVFRKIDTDAVDEEGEDDQLFADKQDVAAEAEIEEESSIQANSSFQPLGASSAFSAVSPAVPWMNPYMSPAYQMMQNMSLMSPSFYSMMINNPRQLLNQMRPPDAFNQFPSSSTSTDPSTGGPIRTPKLSKENRRVIKEEKQKPLIKKPLNAYMIFMKDNRHKVLEEEGNASKQSAEINAILGKRWQQLSEEEQKIYFDKASQEKEEHARKYPGWSARDNYAIHKKKKTIRKIERNNENSESKKCRARYGVEHQDMWCRHCKRKKRCLLVDSSEGNASDDSTDSPPTPGSGGDLPDVKPPHISRPSASPSLSTTMSAAAQQMQNFMSAGMGFPMGNPFGFGINGMSTFPFHSLMGFNPAASGMNSPQQQQQPIIHPSSIPRQDDTVLRTSNGNESTTVKSEL</sequence>
<organism evidence="1 2">
    <name type="scientific">Panagrolaimus sp. ES5</name>
    <dbReference type="NCBI Taxonomy" id="591445"/>
    <lineage>
        <taxon>Eukaryota</taxon>
        <taxon>Metazoa</taxon>
        <taxon>Ecdysozoa</taxon>
        <taxon>Nematoda</taxon>
        <taxon>Chromadorea</taxon>
        <taxon>Rhabditida</taxon>
        <taxon>Tylenchina</taxon>
        <taxon>Panagrolaimomorpha</taxon>
        <taxon>Panagrolaimoidea</taxon>
        <taxon>Panagrolaimidae</taxon>
        <taxon>Panagrolaimus</taxon>
    </lineage>
</organism>
<dbReference type="WBParaSite" id="ES5_v2.g11565.t1">
    <property type="protein sequence ID" value="ES5_v2.g11565.t1"/>
    <property type="gene ID" value="ES5_v2.g11565"/>
</dbReference>
<evidence type="ECO:0000313" key="1">
    <source>
        <dbReference type="Proteomes" id="UP000887579"/>
    </source>
</evidence>